<evidence type="ECO:0000313" key="1">
    <source>
        <dbReference type="EMBL" id="NIR74853.1"/>
    </source>
</evidence>
<protein>
    <submittedName>
        <fullName evidence="1">Uncharacterized protein</fullName>
    </submittedName>
</protein>
<gene>
    <name evidence="1" type="ORF">GWO12_07030</name>
</gene>
<name>A0AAE5CBR3_9BACT</name>
<proteinExistence type="predicted"/>
<reference evidence="1 2" key="1">
    <citation type="submission" date="2020-01" db="EMBL/GenBank/DDBJ databases">
        <title>Genomes assembled from Gulf of Kutch pelagic sediment metagenomes.</title>
        <authorList>
            <person name="Chandrashekar M."/>
            <person name="Mahajan M.S."/>
            <person name="Dave K.J."/>
            <person name="Vatsa P."/>
            <person name="Nathani N.M."/>
        </authorList>
    </citation>
    <scope>NUCLEOTIDE SEQUENCE [LARGE SCALE GENOMIC DNA]</scope>
    <source>
        <strain evidence="1">KS3-K002</strain>
    </source>
</reference>
<evidence type="ECO:0000313" key="2">
    <source>
        <dbReference type="Proteomes" id="UP000702544"/>
    </source>
</evidence>
<sequence>MVPLVLLALVILNILAVGALLTAGDEFDASRAMYESSSAFYAAEAGLQKIFAEADSNVKVQLDGLAAGDSLDLGWQTLAGGMSYRGLIYRWDDDGPPQYELVVEGRGAGPRGGKRTLSFAMTSGPKSGYRLGQCCDAAATVRGIVDINDASSISGFDQHPPGWETTDACNAEGEDRAGLIHQDTTLLNREDSESIIEGDPSIIEDPTLNDSSFNWFNGLTWDSLKASAQFSIGTPGTATKLDPSQVYPRYTIDMTTGETICDTSHPLNWGSKDPNDPCFDHFPLIVTYGDLDLEGGMYGQAILLADTATFVNEYGETITGGSEIDIEEGTELNGVILGRGCVEIQENAVFHGGIFVDGNYWTGGYPGMGSLLCEPDAPLDVNRGSTAQYSQCAVDRAILAAGLEDFGQVTNKGGLQLLKFHAFREGM</sequence>
<organism evidence="1 2">
    <name type="scientific">Candidatus Kutchimonas denitrificans</name>
    <dbReference type="NCBI Taxonomy" id="3056748"/>
    <lineage>
        <taxon>Bacteria</taxon>
        <taxon>Pseudomonadati</taxon>
        <taxon>Gemmatimonadota</taxon>
        <taxon>Gemmatimonadia</taxon>
        <taxon>Candidatus Palauibacterales</taxon>
        <taxon>Candidatus Palauibacteraceae</taxon>
        <taxon>Candidatus Kutchimonas</taxon>
    </lineage>
</organism>
<dbReference type="Proteomes" id="UP000702544">
    <property type="component" value="Unassembled WGS sequence"/>
</dbReference>
<dbReference type="EMBL" id="JAACAK010000049">
    <property type="protein sequence ID" value="NIR74853.1"/>
    <property type="molecule type" value="Genomic_DNA"/>
</dbReference>
<accession>A0AAE5CBR3</accession>
<dbReference type="AlphaFoldDB" id="A0AAE5CBR3"/>
<comment type="caution">
    <text evidence="1">The sequence shown here is derived from an EMBL/GenBank/DDBJ whole genome shotgun (WGS) entry which is preliminary data.</text>
</comment>